<dbReference type="AlphaFoldDB" id="A0A8X6TKE7"/>
<comment type="caution">
    <text evidence="1">The sequence shown here is derived from an EMBL/GenBank/DDBJ whole genome shotgun (WGS) entry which is preliminary data.</text>
</comment>
<name>A0A8X6TKE7_NEPPI</name>
<organism evidence="1 2">
    <name type="scientific">Nephila pilipes</name>
    <name type="common">Giant wood spider</name>
    <name type="synonym">Nephila maculata</name>
    <dbReference type="NCBI Taxonomy" id="299642"/>
    <lineage>
        <taxon>Eukaryota</taxon>
        <taxon>Metazoa</taxon>
        <taxon>Ecdysozoa</taxon>
        <taxon>Arthropoda</taxon>
        <taxon>Chelicerata</taxon>
        <taxon>Arachnida</taxon>
        <taxon>Araneae</taxon>
        <taxon>Araneomorphae</taxon>
        <taxon>Entelegynae</taxon>
        <taxon>Araneoidea</taxon>
        <taxon>Nephilidae</taxon>
        <taxon>Nephila</taxon>
    </lineage>
</organism>
<gene>
    <name evidence="1" type="ORF">NPIL_103991</name>
</gene>
<evidence type="ECO:0000313" key="2">
    <source>
        <dbReference type="Proteomes" id="UP000887013"/>
    </source>
</evidence>
<reference evidence="1" key="1">
    <citation type="submission" date="2020-08" db="EMBL/GenBank/DDBJ databases">
        <title>Multicomponent nature underlies the extraordinary mechanical properties of spider dragline silk.</title>
        <authorList>
            <person name="Kono N."/>
            <person name="Nakamura H."/>
            <person name="Mori M."/>
            <person name="Yoshida Y."/>
            <person name="Ohtoshi R."/>
            <person name="Malay A.D."/>
            <person name="Moran D.A.P."/>
            <person name="Tomita M."/>
            <person name="Numata K."/>
            <person name="Arakawa K."/>
        </authorList>
    </citation>
    <scope>NUCLEOTIDE SEQUENCE</scope>
</reference>
<sequence length="119" mass="13981">MENNKKPTESCDNLEGGHAAENCENIYSQALRILWQSHRRRNCFENYGKQTKPANLVTISRRTWLRYGKMFQTCKSCDYLEEDLLPEGVWKMFPKPLHRWQQSHLGGALSMENIQTFPC</sequence>
<proteinExistence type="predicted"/>
<keyword evidence="2" id="KW-1185">Reference proteome</keyword>
<evidence type="ECO:0000313" key="1">
    <source>
        <dbReference type="EMBL" id="GFT24441.1"/>
    </source>
</evidence>
<dbReference type="EMBL" id="BMAW01060079">
    <property type="protein sequence ID" value="GFT24441.1"/>
    <property type="molecule type" value="Genomic_DNA"/>
</dbReference>
<accession>A0A8X6TKE7</accession>
<dbReference type="Proteomes" id="UP000887013">
    <property type="component" value="Unassembled WGS sequence"/>
</dbReference>
<protein>
    <submittedName>
        <fullName evidence="1">Uncharacterized protein</fullName>
    </submittedName>
</protein>